<evidence type="ECO:0000256" key="6">
    <source>
        <dbReference type="SAM" id="Coils"/>
    </source>
</evidence>
<organism evidence="8 9">
    <name type="scientific">Pseudomonas oryzae</name>
    <dbReference type="NCBI Taxonomy" id="1392877"/>
    <lineage>
        <taxon>Bacteria</taxon>
        <taxon>Pseudomonadati</taxon>
        <taxon>Pseudomonadota</taxon>
        <taxon>Gammaproteobacteria</taxon>
        <taxon>Pseudomonadales</taxon>
        <taxon>Pseudomonadaceae</taxon>
        <taxon>Pseudomonas</taxon>
    </lineage>
</organism>
<dbReference type="CDD" id="cd01949">
    <property type="entry name" value="GGDEF"/>
    <property type="match status" value="1"/>
</dbReference>
<dbReference type="AlphaFoldDB" id="A0A1H1NU69"/>
<sequence>MNPTQKSLAEQMHIHDLEITRRKELLGFTRQDAELLAACKPYISDKVEDLVEQFYDHQTSINEVAAIISDVDTLSRLRATMVRYIIDLFSGNYGEDYVNDRLRIGLVHKRIGVEPKYYLSAMRMLKGLLLDTLDAHLHDRQQRDATWQALDKLLYFDNELVFDTYIGSLLAEMESAKNKAVSYALSLEEQNAERTRELEELSRQDSLTGLYNQRFLMDCLKCELKRSQRAGKPHSLLYLDVDNFKQINDSAGHLAGDAVLCNIGTALLEESRTYDICCRYGGDEFCVLLPDCTQRGARQFAERLLQRLADSANAPRLSIGIVQNGPEHWLDALELIHCADQLMYAAKRQGGGIVLGETAAQAQRLTAALA</sequence>
<evidence type="ECO:0000313" key="8">
    <source>
        <dbReference type="EMBL" id="SDS02531.1"/>
    </source>
</evidence>
<dbReference type="NCBIfam" id="TIGR00254">
    <property type="entry name" value="GGDEF"/>
    <property type="match status" value="1"/>
</dbReference>
<accession>A0A1H1NU69</accession>
<dbReference type="PANTHER" id="PTHR45138">
    <property type="entry name" value="REGULATORY COMPONENTS OF SENSORY TRANSDUCTION SYSTEM"/>
    <property type="match status" value="1"/>
</dbReference>
<protein>
    <recommendedName>
        <fullName evidence="4">Diguanylate cyclase DosC</fullName>
        <ecNumber evidence="3">2.7.7.65</ecNumber>
    </recommendedName>
    <alternativeName>
        <fullName evidence="5">Direct oxygen-sensing cyclase</fullName>
    </alternativeName>
</protein>
<dbReference type="OrthoDB" id="9812260at2"/>
<evidence type="ECO:0000256" key="2">
    <source>
        <dbReference type="ARBA" id="ARBA00004533"/>
    </source>
</evidence>
<dbReference type="STRING" id="1392877.SAMN05216221_0896"/>
<dbReference type="Pfam" id="PF00990">
    <property type="entry name" value="GGDEF"/>
    <property type="match status" value="1"/>
</dbReference>
<gene>
    <name evidence="8" type="ORF">SAMN05216221_0896</name>
</gene>
<dbReference type="Pfam" id="PF11563">
    <property type="entry name" value="Protoglobin"/>
    <property type="match status" value="1"/>
</dbReference>
<comment type="subcellular location">
    <subcellularLocation>
        <location evidence="2">Cell inner membrane</location>
    </subcellularLocation>
</comment>
<dbReference type="GO" id="GO:0005886">
    <property type="term" value="C:plasma membrane"/>
    <property type="evidence" value="ECO:0007669"/>
    <property type="project" value="UniProtKB-SubCell"/>
</dbReference>
<dbReference type="EMBL" id="LT629751">
    <property type="protein sequence ID" value="SDS02531.1"/>
    <property type="molecule type" value="Genomic_DNA"/>
</dbReference>
<feature type="domain" description="GGDEF" evidence="7">
    <location>
        <begin position="232"/>
        <end position="359"/>
    </location>
</feature>
<name>A0A1H1NU69_9PSED</name>
<dbReference type="InterPro" id="IPR050469">
    <property type="entry name" value="Diguanylate_Cyclase"/>
</dbReference>
<evidence type="ECO:0000256" key="1">
    <source>
        <dbReference type="ARBA" id="ARBA00001946"/>
    </source>
</evidence>
<dbReference type="PANTHER" id="PTHR45138:SF5">
    <property type="entry name" value="BIFUNCTIONAL PERIPLASMIC SUBSTRATE BINDING PROTEIN_CYTOPLASMIC DIGUANYLATE CYCLASE"/>
    <property type="match status" value="1"/>
</dbReference>
<evidence type="ECO:0000256" key="3">
    <source>
        <dbReference type="ARBA" id="ARBA00012528"/>
    </source>
</evidence>
<dbReference type="SMART" id="SM00267">
    <property type="entry name" value="GGDEF"/>
    <property type="match status" value="1"/>
</dbReference>
<evidence type="ECO:0000256" key="5">
    <source>
        <dbReference type="ARBA" id="ARBA00029839"/>
    </source>
</evidence>
<dbReference type="InterPro" id="IPR012292">
    <property type="entry name" value="Globin/Proto"/>
</dbReference>
<dbReference type="Proteomes" id="UP000243359">
    <property type="component" value="Chromosome I"/>
</dbReference>
<dbReference type="PROSITE" id="PS50887">
    <property type="entry name" value="GGDEF"/>
    <property type="match status" value="1"/>
</dbReference>
<dbReference type="Gene3D" id="1.10.490.10">
    <property type="entry name" value="Globins"/>
    <property type="match status" value="1"/>
</dbReference>
<dbReference type="GO" id="GO:0043709">
    <property type="term" value="P:cell adhesion involved in single-species biofilm formation"/>
    <property type="evidence" value="ECO:0007669"/>
    <property type="project" value="TreeGrafter"/>
</dbReference>
<proteinExistence type="predicted"/>
<dbReference type="GO" id="GO:0020037">
    <property type="term" value="F:heme binding"/>
    <property type="evidence" value="ECO:0007669"/>
    <property type="project" value="InterPro"/>
</dbReference>
<keyword evidence="9" id="KW-1185">Reference proteome</keyword>
<dbReference type="InterPro" id="IPR044398">
    <property type="entry name" value="Globin-sensor_dom"/>
</dbReference>
<dbReference type="InterPro" id="IPR043128">
    <property type="entry name" value="Rev_trsase/Diguanyl_cyclase"/>
</dbReference>
<dbReference type="GO" id="GO:0019825">
    <property type="term" value="F:oxygen binding"/>
    <property type="evidence" value="ECO:0007669"/>
    <property type="project" value="InterPro"/>
</dbReference>
<dbReference type="SUPFAM" id="SSF46458">
    <property type="entry name" value="Globin-like"/>
    <property type="match status" value="1"/>
</dbReference>
<dbReference type="EC" id="2.7.7.65" evidence="3"/>
<dbReference type="InterPro" id="IPR000160">
    <property type="entry name" value="GGDEF_dom"/>
</dbReference>
<dbReference type="Gene3D" id="3.30.70.270">
    <property type="match status" value="1"/>
</dbReference>
<dbReference type="GO" id="GO:0052621">
    <property type="term" value="F:diguanylate cyclase activity"/>
    <property type="evidence" value="ECO:0007669"/>
    <property type="project" value="UniProtKB-EC"/>
</dbReference>
<dbReference type="RefSeq" id="WP_090347804.1">
    <property type="nucleotide sequence ID" value="NZ_LT629751.1"/>
</dbReference>
<dbReference type="InterPro" id="IPR009050">
    <property type="entry name" value="Globin-like_sf"/>
</dbReference>
<feature type="coiled-coil region" evidence="6">
    <location>
        <begin position="173"/>
        <end position="204"/>
    </location>
</feature>
<evidence type="ECO:0000259" key="7">
    <source>
        <dbReference type="PROSITE" id="PS50887"/>
    </source>
</evidence>
<comment type="cofactor">
    <cofactor evidence="1">
        <name>Mg(2+)</name>
        <dbReference type="ChEBI" id="CHEBI:18420"/>
    </cofactor>
</comment>
<evidence type="ECO:0000256" key="4">
    <source>
        <dbReference type="ARBA" id="ARBA00015125"/>
    </source>
</evidence>
<reference evidence="9" key="1">
    <citation type="submission" date="2016-10" db="EMBL/GenBank/DDBJ databases">
        <authorList>
            <person name="Varghese N."/>
            <person name="Submissions S."/>
        </authorList>
    </citation>
    <scope>NUCLEOTIDE SEQUENCE [LARGE SCALE GENOMIC DNA]</scope>
    <source>
        <strain evidence="9">KCTC 32247</strain>
    </source>
</reference>
<dbReference type="InterPro" id="IPR029787">
    <property type="entry name" value="Nucleotide_cyclase"/>
</dbReference>
<dbReference type="FunFam" id="3.30.70.270:FF:000001">
    <property type="entry name" value="Diguanylate cyclase domain protein"/>
    <property type="match status" value="1"/>
</dbReference>
<keyword evidence="6" id="KW-0175">Coiled coil</keyword>
<dbReference type="GO" id="GO:1902201">
    <property type="term" value="P:negative regulation of bacterial-type flagellum-dependent cell motility"/>
    <property type="evidence" value="ECO:0007669"/>
    <property type="project" value="TreeGrafter"/>
</dbReference>
<dbReference type="SUPFAM" id="SSF55073">
    <property type="entry name" value="Nucleotide cyclase"/>
    <property type="match status" value="1"/>
</dbReference>
<evidence type="ECO:0000313" key="9">
    <source>
        <dbReference type="Proteomes" id="UP000243359"/>
    </source>
</evidence>